<dbReference type="SUPFAM" id="SSF56601">
    <property type="entry name" value="beta-lactamase/transpeptidase-like"/>
    <property type="match status" value="1"/>
</dbReference>
<dbReference type="Pfam" id="PF00144">
    <property type="entry name" value="Beta-lactamase"/>
    <property type="match status" value="1"/>
</dbReference>
<dbReference type="EC" id="3.1.1.103" evidence="4"/>
<accession>A0ABU4FQX6</accession>
<evidence type="ECO:0000313" key="5">
    <source>
        <dbReference type="Proteomes" id="UP001187346"/>
    </source>
</evidence>
<dbReference type="PANTHER" id="PTHR46825:SF7">
    <property type="entry name" value="D-ALANYL-D-ALANINE CARBOXYPEPTIDASE"/>
    <property type="match status" value="1"/>
</dbReference>
<keyword evidence="5" id="KW-1185">Reference proteome</keyword>
<sequence>MVSRTVRRATASAVALLTLTAVPAHAATHESDTTRTSSTAPLPAPNTAALPAPDMAGLRAVLRTLTAQGAPGAIARIDDHGTVRTAAAGIDDRTTRRAIGNADRFRIGSITKSFSAVVLLQLVDAHKLNLDASVDRYLPGLLPDKRITVRHVLSHRSGLYDYTNSMFASSVSGFEAVRNKVFTYRQLVQLSLRRPRTNAPGAAYSYSNTNFVVAGMLIEKLTGHSVGTEYRDRIIKPLKLRDTFYVHPATKIPGRYAHGYLTPDRAGAPLVDATDQTVSWAQSAGAVISTTRDLNTFFSALLGGRLTSAAQLAQMERWTPVNSTTRYGLGLRRRDLSCGVSVYGHTGAVQGFYTYSFTSKDGRRSLTALANTSNNGRVLNTMAGTLESAFCGKRTKAIQNSPLTGRGSHVTERNAAYEDIAPGVARD</sequence>
<comment type="caution">
    <text evidence="4">The sequence shown here is derived from an EMBL/GenBank/DDBJ whole genome shotgun (WGS) entry which is preliminary data.</text>
</comment>
<keyword evidence="2" id="KW-0732">Signal</keyword>
<evidence type="ECO:0000259" key="3">
    <source>
        <dbReference type="Pfam" id="PF00144"/>
    </source>
</evidence>
<dbReference type="Proteomes" id="UP001187346">
    <property type="component" value="Unassembled WGS sequence"/>
</dbReference>
<keyword evidence="4" id="KW-0378">Hydrolase</keyword>
<dbReference type="InterPro" id="IPR050491">
    <property type="entry name" value="AmpC-like"/>
</dbReference>
<evidence type="ECO:0000256" key="1">
    <source>
        <dbReference type="SAM" id="MobiDB-lite"/>
    </source>
</evidence>
<gene>
    <name evidence="4" type="ORF">R5A26_44570</name>
</gene>
<dbReference type="InterPro" id="IPR012338">
    <property type="entry name" value="Beta-lactam/transpept-like"/>
</dbReference>
<evidence type="ECO:0000256" key="2">
    <source>
        <dbReference type="SAM" id="SignalP"/>
    </source>
</evidence>
<dbReference type="InterPro" id="IPR001466">
    <property type="entry name" value="Beta-lactam-related"/>
</dbReference>
<feature type="domain" description="Beta-lactamase-related" evidence="3">
    <location>
        <begin position="59"/>
        <end position="375"/>
    </location>
</feature>
<dbReference type="Gene3D" id="3.40.710.10">
    <property type="entry name" value="DD-peptidase/beta-lactamase superfamily"/>
    <property type="match status" value="1"/>
</dbReference>
<reference evidence="4 5" key="1">
    <citation type="submission" date="2023-10" db="EMBL/GenBank/DDBJ databases">
        <title>Characterization of rhizosphere-enriched actinobacteria from wheat plants lab-grown on chernevaya soil.</title>
        <authorList>
            <person name="Tikhonova E.N."/>
            <person name="Konopkin A."/>
            <person name="Kravchenko I.K."/>
        </authorList>
    </citation>
    <scope>NUCLEOTIDE SEQUENCE [LARGE SCALE GENOMIC DNA]</scope>
    <source>
        <strain evidence="4 5">RR29</strain>
    </source>
</reference>
<dbReference type="EMBL" id="JAWMAJ010000272">
    <property type="protein sequence ID" value="MDV7223019.1"/>
    <property type="molecule type" value="Genomic_DNA"/>
</dbReference>
<organism evidence="4 5">
    <name type="scientific">Streptomyces prunicolor</name>
    <dbReference type="NCBI Taxonomy" id="67348"/>
    <lineage>
        <taxon>Bacteria</taxon>
        <taxon>Bacillati</taxon>
        <taxon>Actinomycetota</taxon>
        <taxon>Actinomycetes</taxon>
        <taxon>Kitasatosporales</taxon>
        <taxon>Streptomycetaceae</taxon>
        <taxon>Streptomyces</taxon>
    </lineage>
</organism>
<proteinExistence type="predicted"/>
<evidence type="ECO:0000313" key="4">
    <source>
        <dbReference type="EMBL" id="MDV7223019.1"/>
    </source>
</evidence>
<dbReference type="PANTHER" id="PTHR46825">
    <property type="entry name" value="D-ALANYL-D-ALANINE-CARBOXYPEPTIDASE/ENDOPEPTIDASE AMPH"/>
    <property type="match status" value="1"/>
</dbReference>
<feature type="signal peptide" evidence="2">
    <location>
        <begin position="1"/>
        <end position="26"/>
    </location>
</feature>
<protein>
    <submittedName>
        <fullName evidence="4">Serine hydrolase domain-containing protein</fullName>
        <ecNumber evidence="4">3.1.1.103</ecNumber>
    </submittedName>
</protein>
<name>A0ABU4FQX6_9ACTN</name>
<feature type="region of interest" description="Disordered" evidence="1">
    <location>
        <begin position="26"/>
        <end position="49"/>
    </location>
</feature>
<feature type="chain" id="PRO_5046511427" evidence="2">
    <location>
        <begin position="27"/>
        <end position="427"/>
    </location>
</feature>
<feature type="compositionally biased region" description="Low complexity" evidence="1">
    <location>
        <begin position="39"/>
        <end position="49"/>
    </location>
</feature>
<dbReference type="RefSeq" id="WP_317775636.1">
    <property type="nucleotide sequence ID" value="NZ_JAWMAJ010000272.1"/>
</dbReference>
<dbReference type="GO" id="GO:0016787">
    <property type="term" value="F:hydrolase activity"/>
    <property type="evidence" value="ECO:0007669"/>
    <property type="project" value="UniProtKB-KW"/>
</dbReference>